<keyword evidence="1" id="KW-0472">Membrane</keyword>
<gene>
    <name evidence="2" type="ORF">SAMN04488514_102171</name>
</gene>
<protein>
    <submittedName>
        <fullName evidence="2">Uncharacterized protein</fullName>
    </submittedName>
</protein>
<dbReference type="SUPFAM" id="SSF50960">
    <property type="entry name" value="TolB, C-terminal domain"/>
    <property type="match status" value="1"/>
</dbReference>
<dbReference type="EMBL" id="FNGV01000002">
    <property type="protein sequence ID" value="SDL63955.1"/>
    <property type="molecule type" value="Genomic_DNA"/>
</dbReference>
<proteinExistence type="predicted"/>
<keyword evidence="3" id="KW-1185">Reference proteome</keyword>
<accession>A0A1G9LR77</accession>
<dbReference type="STRING" id="192904.SAMN04488514_102171"/>
<evidence type="ECO:0000256" key="1">
    <source>
        <dbReference type="SAM" id="Phobius"/>
    </source>
</evidence>
<evidence type="ECO:0000313" key="3">
    <source>
        <dbReference type="Proteomes" id="UP000199440"/>
    </source>
</evidence>
<dbReference type="Proteomes" id="UP000199440">
    <property type="component" value="Unassembled WGS sequence"/>
</dbReference>
<organism evidence="2 3">
    <name type="scientific">Kriegella aquimaris</name>
    <dbReference type="NCBI Taxonomy" id="192904"/>
    <lineage>
        <taxon>Bacteria</taxon>
        <taxon>Pseudomonadati</taxon>
        <taxon>Bacteroidota</taxon>
        <taxon>Flavobacteriia</taxon>
        <taxon>Flavobacteriales</taxon>
        <taxon>Flavobacteriaceae</taxon>
        <taxon>Kriegella</taxon>
    </lineage>
</organism>
<reference evidence="2 3" key="1">
    <citation type="submission" date="2016-10" db="EMBL/GenBank/DDBJ databases">
        <authorList>
            <person name="de Groot N.N."/>
        </authorList>
    </citation>
    <scope>NUCLEOTIDE SEQUENCE [LARGE SCALE GENOMIC DNA]</scope>
    <source>
        <strain evidence="2 3">DSM 19886</strain>
    </source>
</reference>
<feature type="transmembrane region" description="Helical" evidence="1">
    <location>
        <begin position="20"/>
        <end position="46"/>
    </location>
</feature>
<name>A0A1G9LR77_9FLAO</name>
<keyword evidence="1" id="KW-1133">Transmembrane helix</keyword>
<keyword evidence="1" id="KW-0812">Transmembrane</keyword>
<sequence length="332" mass="37088">MLALRANRYCQKTAKFVGFLIIELTVTMSFRSLFFPMIILCLYPNFSFGQEVKNVPEAFKALDTTPEVIVLKNTLDVPTANGHFQGVQVMVNNGVEKILISGSSQTTAYVLQADLATQKTDRLIPLMKEPFRHAGGIQVSEPYMVVGIEDNVIKTASKVCLYNYKTGNLYRARQNMIIKRQGEVELQTAGATGLLAMKNGYLMLVSNWDSRNWDFYRVNPKTGNQKILKSFAAPDDWAGYQSINLIKDDEAIYAIGTYEEDALSYADLILVSNRGTFEPIMKKVLSKAFYCKNGVDFGGAAGLQVDNQGALHLWGTQKSAVRQITINRFSQQ</sequence>
<dbReference type="AlphaFoldDB" id="A0A1G9LR77"/>
<evidence type="ECO:0000313" key="2">
    <source>
        <dbReference type="EMBL" id="SDL63955.1"/>
    </source>
</evidence>